<evidence type="ECO:0000313" key="1">
    <source>
        <dbReference type="EMBL" id="KAK2555227.1"/>
    </source>
</evidence>
<dbReference type="AlphaFoldDB" id="A0AAD9UZA2"/>
<protein>
    <recommendedName>
        <fullName evidence="3">DNA helicase</fullName>
    </recommendedName>
</protein>
<name>A0AAD9UZA2_ACRCE</name>
<reference evidence="1" key="1">
    <citation type="journal article" date="2023" name="G3 (Bethesda)">
        <title>Whole genome assembly and annotation of the endangered Caribbean coral Acropora cervicornis.</title>
        <authorList>
            <person name="Selwyn J.D."/>
            <person name="Vollmer S.V."/>
        </authorList>
    </citation>
    <scope>NUCLEOTIDE SEQUENCE</scope>
    <source>
        <strain evidence="1">K2</strain>
    </source>
</reference>
<dbReference type="Proteomes" id="UP001249851">
    <property type="component" value="Unassembled WGS sequence"/>
</dbReference>
<dbReference type="EMBL" id="JARQWQ010000064">
    <property type="protein sequence ID" value="KAK2555227.1"/>
    <property type="molecule type" value="Genomic_DNA"/>
</dbReference>
<comment type="caution">
    <text evidence="1">The sequence shown here is derived from an EMBL/GenBank/DDBJ whole genome shotgun (WGS) entry which is preliminary data.</text>
</comment>
<accession>A0AAD9UZA2</accession>
<proteinExistence type="predicted"/>
<organism evidence="1 2">
    <name type="scientific">Acropora cervicornis</name>
    <name type="common">Staghorn coral</name>
    <dbReference type="NCBI Taxonomy" id="6130"/>
    <lineage>
        <taxon>Eukaryota</taxon>
        <taxon>Metazoa</taxon>
        <taxon>Cnidaria</taxon>
        <taxon>Anthozoa</taxon>
        <taxon>Hexacorallia</taxon>
        <taxon>Scleractinia</taxon>
        <taxon>Astrocoeniina</taxon>
        <taxon>Acroporidae</taxon>
        <taxon>Acropora</taxon>
    </lineage>
</organism>
<reference evidence="1" key="2">
    <citation type="journal article" date="2023" name="Science">
        <title>Genomic signatures of disease resistance in endangered staghorn corals.</title>
        <authorList>
            <person name="Vollmer S.V."/>
            <person name="Selwyn J.D."/>
            <person name="Despard B.A."/>
            <person name="Roesel C.L."/>
        </authorList>
    </citation>
    <scope>NUCLEOTIDE SEQUENCE</scope>
    <source>
        <strain evidence="1">K2</strain>
    </source>
</reference>
<evidence type="ECO:0008006" key="3">
    <source>
        <dbReference type="Google" id="ProtNLM"/>
    </source>
</evidence>
<evidence type="ECO:0000313" key="2">
    <source>
        <dbReference type="Proteomes" id="UP001249851"/>
    </source>
</evidence>
<gene>
    <name evidence="1" type="ORF">P5673_023207</name>
</gene>
<keyword evidence="2" id="KW-1185">Reference proteome</keyword>
<sequence length="191" mass="22211">MKPFAGKQIVLVGEFLQLRPVPNRFDEEEDLSTYRQRKLEPESVEAICLDVMDFRNCCFSVCACYRSEIVNKPAEFRSLLNTTWTCLLTKMKEEWKTRHSKICRNTEKSKSLIDVILAGHPERFTTCGNLHLGVSGHDLSGNKIPRRKACEIEYRSIKNLDENELLQELRQRGLEVTNYRGLLPNYNKISR</sequence>